<dbReference type="AlphaFoldDB" id="A0A5N6LYG1"/>
<protein>
    <submittedName>
        <fullName evidence="3">Uncharacterized protein</fullName>
    </submittedName>
</protein>
<gene>
    <name evidence="3" type="ORF">E3N88_34544</name>
</gene>
<dbReference type="GO" id="GO:0016747">
    <property type="term" value="F:acyltransferase activity, transferring groups other than amino-acyl groups"/>
    <property type="evidence" value="ECO:0007669"/>
    <property type="project" value="UniProtKB-ARBA"/>
</dbReference>
<comment type="caution">
    <text evidence="3">The sequence shown here is derived from an EMBL/GenBank/DDBJ whole genome shotgun (WGS) entry which is preliminary data.</text>
</comment>
<dbReference type="SUPFAM" id="SSF52777">
    <property type="entry name" value="CoA-dependent acyltransferases"/>
    <property type="match status" value="1"/>
</dbReference>
<evidence type="ECO:0000313" key="4">
    <source>
        <dbReference type="Proteomes" id="UP000326396"/>
    </source>
</evidence>
<name>A0A5N6LYG1_9ASTR</name>
<sequence>MMNDTDSFSPLTILEESHVSPPPATTVRQSLPLTFCDILWLIIPDPVHTLFFYHLPITKSHFTETIVSNLKQSLSITLQHFFPFAGKLTIFPTRSRIPEIRYADGDSVDFTVAECDLDFNDLTGNHPRNCDKFYHLIPVLGSTAKESDHVTIPVFAVQVTLFPNHGISIGMTNHHSLGDASTRFCFLKAWTAIAQTGSDDWFLANGTLPVYDRLVKYPKLDESYTNAAKVESFNEEYKLPKLSGPTDKVRATFVLTRTMINGLKKLVATELPTLAYVSSFTVTCAYIWSCSAQLHDDELAVFGFAVDCRSRLDPPIPGAYFGNCVLPCLNLARTSILKEKEGFLTAARLIGENLHKMLTDKDEMVKDIGPIVNLFLDGGPTKMMGVAGTPKLKFYDLDFGFGKPVKHESVSIDYSGSMSISACRDSNEDLEIGVCLSATEMDGFVGNFNGGLESYI</sequence>
<dbReference type="Gene3D" id="3.30.559.10">
    <property type="entry name" value="Chloramphenicol acetyltransferase-like domain"/>
    <property type="match status" value="2"/>
</dbReference>
<dbReference type="PANTHER" id="PTHR31625">
    <property type="match status" value="1"/>
</dbReference>
<accession>A0A5N6LYG1</accession>
<dbReference type="OrthoDB" id="1862401at2759"/>
<dbReference type="InterPro" id="IPR051504">
    <property type="entry name" value="Plant_metabolite_acyltrans"/>
</dbReference>
<organism evidence="3 4">
    <name type="scientific">Mikania micrantha</name>
    <name type="common">bitter vine</name>
    <dbReference type="NCBI Taxonomy" id="192012"/>
    <lineage>
        <taxon>Eukaryota</taxon>
        <taxon>Viridiplantae</taxon>
        <taxon>Streptophyta</taxon>
        <taxon>Embryophyta</taxon>
        <taxon>Tracheophyta</taxon>
        <taxon>Spermatophyta</taxon>
        <taxon>Magnoliopsida</taxon>
        <taxon>eudicotyledons</taxon>
        <taxon>Gunneridae</taxon>
        <taxon>Pentapetalae</taxon>
        <taxon>asterids</taxon>
        <taxon>campanulids</taxon>
        <taxon>Asterales</taxon>
        <taxon>Asteraceae</taxon>
        <taxon>Asteroideae</taxon>
        <taxon>Heliantheae alliance</taxon>
        <taxon>Eupatorieae</taxon>
        <taxon>Mikania</taxon>
    </lineage>
</organism>
<keyword evidence="2" id="KW-0012">Acyltransferase</keyword>
<evidence type="ECO:0000256" key="1">
    <source>
        <dbReference type="ARBA" id="ARBA00022679"/>
    </source>
</evidence>
<proteinExistence type="predicted"/>
<evidence type="ECO:0000256" key="2">
    <source>
        <dbReference type="ARBA" id="ARBA00023315"/>
    </source>
</evidence>
<dbReference type="Pfam" id="PF02458">
    <property type="entry name" value="Transferase"/>
    <property type="match status" value="1"/>
</dbReference>
<reference evidence="3 4" key="1">
    <citation type="submission" date="2019-05" db="EMBL/GenBank/DDBJ databases">
        <title>Mikania micrantha, genome provides insights into the molecular mechanism of rapid growth.</title>
        <authorList>
            <person name="Liu B."/>
        </authorList>
    </citation>
    <scope>NUCLEOTIDE SEQUENCE [LARGE SCALE GENOMIC DNA]</scope>
    <source>
        <strain evidence="3">NLD-2019</strain>
        <tissue evidence="3">Leaf</tissue>
    </source>
</reference>
<keyword evidence="4" id="KW-1185">Reference proteome</keyword>
<dbReference type="EMBL" id="SZYD01000017">
    <property type="protein sequence ID" value="KAD3066664.1"/>
    <property type="molecule type" value="Genomic_DNA"/>
</dbReference>
<keyword evidence="1" id="KW-0808">Transferase</keyword>
<evidence type="ECO:0000313" key="3">
    <source>
        <dbReference type="EMBL" id="KAD3066664.1"/>
    </source>
</evidence>
<dbReference type="InterPro" id="IPR023213">
    <property type="entry name" value="CAT-like_dom_sf"/>
</dbReference>
<dbReference type="Proteomes" id="UP000326396">
    <property type="component" value="Linkage Group LG7"/>
</dbReference>